<dbReference type="NCBIfam" id="TIGR00756">
    <property type="entry name" value="PPR"/>
    <property type="match status" value="1"/>
</dbReference>
<dbReference type="Proteomes" id="UP000238479">
    <property type="component" value="Chromosome 4"/>
</dbReference>
<comment type="caution">
    <text evidence="3">The sequence shown here is derived from an EMBL/GenBank/DDBJ whole genome shotgun (WGS) entry which is preliminary data.</text>
</comment>
<accession>A0A2P6QX63</accession>
<feature type="repeat" description="PPR" evidence="2">
    <location>
        <begin position="9"/>
        <end position="39"/>
    </location>
</feature>
<sequence length="63" mass="7263">MPEKYTVRDVITYNTLIQGFCNKAKIAESMNLFREFLTTVYSHQLTLMPHLLKPWSGGSLEEA</sequence>
<dbReference type="AlphaFoldDB" id="A0A2P6QX63"/>
<evidence type="ECO:0000313" key="4">
    <source>
        <dbReference type="Proteomes" id="UP000238479"/>
    </source>
</evidence>
<proteinExistence type="predicted"/>
<dbReference type="InterPro" id="IPR011990">
    <property type="entry name" value="TPR-like_helical_dom_sf"/>
</dbReference>
<evidence type="ECO:0000256" key="1">
    <source>
        <dbReference type="ARBA" id="ARBA00022737"/>
    </source>
</evidence>
<gene>
    <name evidence="3" type="ORF">RchiOBHm_Chr4g0417581</name>
</gene>
<dbReference type="PROSITE" id="PS51375">
    <property type="entry name" value="PPR"/>
    <property type="match status" value="1"/>
</dbReference>
<keyword evidence="1" id="KW-0677">Repeat</keyword>
<dbReference type="Pfam" id="PF12854">
    <property type="entry name" value="PPR_1"/>
    <property type="match status" value="1"/>
</dbReference>
<evidence type="ECO:0000313" key="3">
    <source>
        <dbReference type="EMBL" id="PRQ38766.1"/>
    </source>
</evidence>
<evidence type="ECO:0000256" key="2">
    <source>
        <dbReference type="PROSITE-ProRule" id="PRU00708"/>
    </source>
</evidence>
<keyword evidence="4" id="KW-1185">Reference proteome</keyword>
<organism evidence="3 4">
    <name type="scientific">Rosa chinensis</name>
    <name type="common">China rose</name>
    <dbReference type="NCBI Taxonomy" id="74649"/>
    <lineage>
        <taxon>Eukaryota</taxon>
        <taxon>Viridiplantae</taxon>
        <taxon>Streptophyta</taxon>
        <taxon>Embryophyta</taxon>
        <taxon>Tracheophyta</taxon>
        <taxon>Spermatophyta</taxon>
        <taxon>Magnoliopsida</taxon>
        <taxon>eudicotyledons</taxon>
        <taxon>Gunneridae</taxon>
        <taxon>Pentapetalae</taxon>
        <taxon>rosids</taxon>
        <taxon>fabids</taxon>
        <taxon>Rosales</taxon>
        <taxon>Rosaceae</taxon>
        <taxon>Rosoideae</taxon>
        <taxon>Rosoideae incertae sedis</taxon>
        <taxon>Rosa</taxon>
    </lineage>
</organism>
<dbReference type="Gene3D" id="1.25.40.10">
    <property type="entry name" value="Tetratricopeptide repeat domain"/>
    <property type="match status" value="1"/>
</dbReference>
<reference evidence="3 4" key="1">
    <citation type="journal article" date="2018" name="Nat. Genet.">
        <title>The Rosa genome provides new insights in the design of modern roses.</title>
        <authorList>
            <person name="Bendahmane M."/>
        </authorList>
    </citation>
    <scope>NUCLEOTIDE SEQUENCE [LARGE SCALE GENOMIC DNA]</scope>
    <source>
        <strain evidence="4">cv. Old Blush</strain>
    </source>
</reference>
<protein>
    <submittedName>
        <fullName evidence="3">Putative pentatricopeptide</fullName>
    </submittedName>
</protein>
<dbReference type="InterPro" id="IPR002885">
    <property type="entry name" value="PPR_rpt"/>
</dbReference>
<dbReference type="Gramene" id="PRQ38766">
    <property type="protein sequence ID" value="PRQ38766"/>
    <property type="gene ID" value="RchiOBHm_Chr4g0417581"/>
</dbReference>
<dbReference type="EMBL" id="PDCK01000042">
    <property type="protein sequence ID" value="PRQ38766.1"/>
    <property type="molecule type" value="Genomic_DNA"/>
</dbReference>
<name>A0A2P6QX63_ROSCH</name>